<reference evidence="3" key="1">
    <citation type="submission" date="2011-12" db="EMBL/GenBank/DDBJ databases">
        <title>Complete genome sequence of Streptomyces cattleya strain DSM 46488.</title>
        <authorList>
            <person name="Ou H.-Y."/>
            <person name="Li P."/>
            <person name="Zhao C."/>
            <person name="O'Hagan D."/>
            <person name="Deng Z."/>
        </authorList>
    </citation>
    <scope>NUCLEOTIDE SEQUENCE [LARGE SCALE GENOMIC DNA]</scope>
    <source>
        <strain evidence="3">ATCC 35852 / DSM 46488 / JCM 4925 / NBRC 14057 / NRRL 8057</strain>
    </source>
</reference>
<dbReference type="eggNOG" id="COG0491">
    <property type="taxonomic scope" value="Bacteria"/>
</dbReference>
<accession>G8WQM9</accession>
<dbReference type="AlphaFoldDB" id="F8JP88"/>
<dbReference type="InterPro" id="IPR001279">
    <property type="entry name" value="Metallo-B-lactamas"/>
</dbReference>
<dbReference type="Gene3D" id="1.10.10.10">
    <property type="entry name" value="Winged helix-like DNA-binding domain superfamily/Winged helix DNA-binding domain"/>
    <property type="match status" value="1"/>
</dbReference>
<dbReference type="PATRIC" id="fig|1003195.11.peg.4367"/>
<evidence type="ECO:0000313" key="2">
    <source>
        <dbReference type="EMBL" id="AEW95243.1"/>
    </source>
</evidence>
<dbReference type="EMBL" id="CP003219">
    <property type="protein sequence ID" value="AEW95243.1"/>
    <property type="molecule type" value="Genomic_DNA"/>
</dbReference>
<dbReference type="Pfam" id="PF17778">
    <property type="entry name" value="WHD_BLACT"/>
    <property type="match status" value="1"/>
</dbReference>
<evidence type="ECO:0000259" key="1">
    <source>
        <dbReference type="SMART" id="SM00849"/>
    </source>
</evidence>
<dbReference type="GO" id="GO:0016787">
    <property type="term" value="F:hydrolase activity"/>
    <property type="evidence" value="ECO:0007669"/>
    <property type="project" value="UniProtKB-KW"/>
</dbReference>
<keyword evidence="2" id="KW-0378">Hydrolase</keyword>
<dbReference type="KEGG" id="scy:SCATT_28720"/>
<dbReference type="OrthoDB" id="9788263at2"/>
<dbReference type="KEGG" id="sct:SCAT_2882"/>
<feature type="domain" description="Metallo-beta-lactamase" evidence="1">
    <location>
        <begin position="37"/>
        <end position="202"/>
    </location>
</feature>
<protein>
    <submittedName>
        <fullName evidence="2">Hydrolase</fullName>
    </submittedName>
</protein>
<dbReference type="InterPro" id="IPR036866">
    <property type="entry name" value="RibonucZ/Hydroxyglut_hydro"/>
</dbReference>
<dbReference type="PANTHER" id="PTHR23131:SF0">
    <property type="entry name" value="ENDORIBONUCLEASE LACTB2"/>
    <property type="match status" value="1"/>
</dbReference>
<dbReference type="InterPro" id="IPR050662">
    <property type="entry name" value="Sec-metab_biosynth-thioest"/>
</dbReference>
<accession>F8JP88</accession>
<dbReference type="InterPro" id="IPR041516">
    <property type="entry name" value="LACTB2_WH"/>
</dbReference>
<dbReference type="STRING" id="1003195.SCATT_28720"/>
<name>F8JP88_STREN</name>
<dbReference type="Proteomes" id="UP000007842">
    <property type="component" value="Chromosome"/>
</dbReference>
<dbReference type="CDD" id="cd16278">
    <property type="entry name" value="metallo-hydrolase-like_MBL-fold"/>
    <property type="match status" value="1"/>
</dbReference>
<dbReference type="SUPFAM" id="SSF56281">
    <property type="entry name" value="Metallo-hydrolase/oxidoreductase"/>
    <property type="match status" value="1"/>
</dbReference>
<dbReference type="Pfam" id="PF00753">
    <property type="entry name" value="Lactamase_B"/>
    <property type="match status" value="1"/>
</dbReference>
<dbReference type="PANTHER" id="PTHR23131">
    <property type="entry name" value="ENDORIBONUCLEASE LACTB2"/>
    <property type="match status" value="1"/>
</dbReference>
<keyword evidence="3" id="KW-1185">Reference proteome</keyword>
<sequence length="274" mass="28546">MTAAILPGAPQPSVGGPATPRAVCVLAPNPSPMTLDGTNTWIVSEPDSPLAVVVDPGPLDDAHLRTVIRTAEEAGKRIALTLLTHGHPDHAAGAARFAELTGTRVRALDPALRLGEEGLAAGDVITTGGLELRVLATPGHTADSLSFHLPADGAVLTGDTVLGRGTTVVAHPDGRLGDYLDSLRHLRTLTTDGGIETILPGHGPVLDDARGAVEFYLAHRASRLAQVETAVEAGHRTAAEVVAHVYADVDRALWPAAELSVRAQLDYLREHGLI</sequence>
<dbReference type="InterPro" id="IPR036388">
    <property type="entry name" value="WH-like_DNA-bd_sf"/>
</dbReference>
<dbReference type="HOGENOM" id="CLU_048478_2_0_11"/>
<proteinExistence type="predicted"/>
<organism evidence="2 3">
    <name type="scientific">Streptantibioticus cattleyicolor (strain ATCC 35852 / DSM 46488 / JCM 4925 / NBRC 14057 / NRRL 8057)</name>
    <name type="common">Streptomyces cattleya</name>
    <dbReference type="NCBI Taxonomy" id="1003195"/>
    <lineage>
        <taxon>Bacteria</taxon>
        <taxon>Bacillati</taxon>
        <taxon>Actinomycetota</taxon>
        <taxon>Actinomycetes</taxon>
        <taxon>Kitasatosporales</taxon>
        <taxon>Streptomycetaceae</taxon>
        <taxon>Streptantibioticus</taxon>
    </lineage>
</organism>
<gene>
    <name evidence="2" type="ordered locus">SCATT_28720</name>
</gene>
<evidence type="ECO:0000313" key="3">
    <source>
        <dbReference type="Proteomes" id="UP000007842"/>
    </source>
</evidence>
<dbReference type="RefSeq" id="WP_014143619.1">
    <property type="nucleotide sequence ID" value="NC_016111.1"/>
</dbReference>
<dbReference type="Gene3D" id="3.60.15.10">
    <property type="entry name" value="Ribonuclease Z/Hydroxyacylglutathione hydrolase-like"/>
    <property type="match status" value="1"/>
</dbReference>
<dbReference type="SMART" id="SM00849">
    <property type="entry name" value="Lactamase_B"/>
    <property type="match status" value="1"/>
</dbReference>